<dbReference type="Proteomes" id="UP001468345">
    <property type="component" value="Chromosome"/>
</dbReference>
<proteinExistence type="predicted"/>
<dbReference type="PANTHER" id="PTHR34980:SF2">
    <property type="entry name" value="INNER MEMBRANE PROTEIN YHAH-RELATED"/>
    <property type="match status" value="1"/>
</dbReference>
<dbReference type="Pfam" id="PF05656">
    <property type="entry name" value="DUF805"/>
    <property type="match status" value="1"/>
</dbReference>
<gene>
    <name evidence="2" type="ORF">SHJJP9002_002618</name>
</gene>
<feature type="transmembrane region" description="Helical" evidence="1">
    <location>
        <begin position="83"/>
        <end position="108"/>
    </location>
</feature>
<evidence type="ECO:0000313" key="3">
    <source>
        <dbReference type="Proteomes" id="UP001468345"/>
    </source>
</evidence>
<sequence>MNKSSNLIISYFNFWKRCLDINGRSTRSEFWHPFWINFLITSLLGVFSVGTLSSIFGLITLIPYFTVMTRRLHDSNRSMIFAILYYIGGFITKAAAILFVLGIIFATISFEEFGLLGTTLIASMFGVVIAGVVSLYILYLLVKPGNKKMNRYGSGGSCQNAKLLVGE</sequence>
<keyword evidence="3" id="KW-1185">Reference proteome</keyword>
<name>A0ABZ2WFR8_9STAP</name>
<protein>
    <submittedName>
        <fullName evidence="2">DUF805 domain-containing protein</fullName>
    </submittedName>
</protein>
<reference evidence="2 3" key="1">
    <citation type="journal article" date="2024" name="ISME J.">
        <title>Staphylococcus epidermidis bacteriocin A37 kills natural competitors with a unique mechanism of action.</title>
        <authorList>
            <person name="Puls J.S."/>
            <person name="Winnerling B."/>
            <person name="Power J.J."/>
            <person name="Kruger A.M."/>
            <person name="Brajtenbach D."/>
            <person name="Johnson M."/>
            <person name="Bilici K."/>
            <person name="Camus L."/>
            <person name="Fliesswasser T."/>
            <person name="Schneider T."/>
            <person name="Sahl H.G."/>
            <person name="Ghosal D."/>
            <person name="Kubitscheck U."/>
            <person name="Heilbronner S."/>
            <person name="Grein F."/>
        </authorList>
    </citation>
    <scope>NUCLEOTIDE SEQUENCE [LARGE SCALE GENOMIC DNA]</scope>
    <source>
        <strain evidence="2 3">SCK7</strain>
    </source>
</reference>
<dbReference type="RefSeq" id="WP_069824547.1">
    <property type="nucleotide sequence ID" value="NZ_CP133006.1"/>
</dbReference>
<accession>A0ABZ2WFR8</accession>
<evidence type="ECO:0000313" key="2">
    <source>
        <dbReference type="EMBL" id="WZG10589.1"/>
    </source>
</evidence>
<dbReference type="EMBL" id="CP133006">
    <property type="protein sequence ID" value="WZG10589.1"/>
    <property type="molecule type" value="Genomic_DNA"/>
</dbReference>
<feature type="transmembrane region" description="Helical" evidence="1">
    <location>
        <begin position="34"/>
        <end position="62"/>
    </location>
</feature>
<keyword evidence="1" id="KW-1133">Transmembrane helix</keyword>
<keyword evidence="1" id="KW-0812">Transmembrane</keyword>
<feature type="transmembrane region" description="Helical" evidence="1">
    <location>
        <begin position="120"/>
        <end position="142"/>
    </location>
</feature>
<dbReference type="PANTHER" id="PTHR34980">
    <property type="entry name" value="INNER MEMBRANE PROTEIN-RELATED-RELATED"/>
    <property type="match status" value="1"/>
</dbReference>
<keyword evidence="1" id="KW-0472">Membrane</keyword>
<evidence type="ECO:0000256" key="1">
    <source>
        <dbReference type="SAM" id="Phobius"/>
    </source>
</evidence>
<dbReference type="InterPro" id="IPR008523">
    <property type="entry name" value="DUF805"/>
</dbReference>
<organism evidence="2 3">
    <name type="scientific">Staphylococcus casei</name>
    <dbReference type="NCBI Taxonomy" id="201828"/>
    <lineage>
        <taxon>Bacteria</taxon>
        <taxon>Bacillati</taxon>
        <taxon>Bacillota</taxon>
        <taxon>Bacilli</taxon>
        <taxon>Bacillales</taxon>
        <taxon>Staphylococcaceae</taxon>
        <taxon>Staphylococcus</taxon>
    </lineage>
</organism>